<accession>A0A438DF89</accession>
<dbReference type="AlphaFoldDB" id="A0A438DF89"/>
<evidence type="ECO:0000313" key="4">
    <source>
        <dbReference type="Proteomes" id="UP000288805"/>
    </source>
</evidence>
<feature type="chain" id="PRO_5019337393" evidence="2">
    <location>
        <begin position="18"/>
        <end position="132"/>
    </location>
</feature>
<comment type="caution">
    <text evidence="3">The sequence shown here is derived from an EMBL/GenBank/DDBJ whole genome shotgun (WGS) entry which is preliminary data.</text>
</comment>
<evidence type="ECO:0000313" key="3">
    <source>
        <dbReference type="EMBL" id="RVW34091.1"/>
    </source>
</evidence>
<dbReference type="GO" id="GO:0035145">
    <property type="term" value="C:exon-exon junction complex"/>
    <property type="evidence" value="ECO:0007669"/>
    <property type="project" value="InterPro"/>
</dbReference>
<sequence>MIMSRLPVLAGAAGALGATYCPPYIAVDGAYHARPSGQTSSAGSSNKENSSSKPSSEWKPSQRPELVSDEFGQRQNKPRRQIFRDELRPVKYIDMAFFQALCGLQLFYWNTLGCNIFQDILVICDQRLLMLQ</sequence>
<feature type="signal peptide" evidence="2">
    <location>
        <begin position="1"/>
        <end position="17"/>
    </location>
</feature>
<protein>
    <submittedName>
        <fullName evidence="3">Uncharacterized protein</fullName>
    </submittedName>
</protein>
<feature type="region of interest" description="Disordered" evidence="1">
    <location>
        <begin position="34"/>
        <end position="80"/>
    </location>
</feature>
<reference evidence="3 4" key="1">
    <citation type="journal article" date="2018" name="PLoS Genet.">
        <title>Population sequencing reveals clonal diversity and ancestral inbreeding in the grapevine cultivar Chardonnay.</title>
        <authorList>
            <person name="Roach M.J."/>
            <person name="Johnson D.L."/>
            <person name="Bohlmann J."/>
            <person name="van Vuuren H.J."/>
            <person name="Jones S.J."/>
            <person name="Pretorius I.S."/>
            <person name="Schmidt S.A."/>
            <person name="Borneman A.R."/>
        </authorList>
    </citation>
    <scope>NUCLEOTIDE SEQUENCE [LARGE SCALE GENOMIC DNA]</scope>
    <source>
        <strain evidence="4">cv. Chardonnay</strain>
        <tissue evidence="3">Leaf</tissue>
    </source>
</reference>
<proteinExistence type="predicted"/>
<evidence type="ECO:0000256" key="1">
    <source>
        <dbReference type="SAM" id="MobiDB-lite"/>
    </source>
</evidence>
<dbReference type="PANTHER" id="PTHR46837:SF5">
    <property type="entry name" value="PROTEIN MLN51 HOMOLOG"/>
    <property type="match status" value="1"/>
</dbReference>
<evidence type="ECO:0000256" key="2">
    <source>
        <dbReference type="SAM" id="SignalP"/>
    </source>
</evidence>
<dbReference type="Proteomes" id="UP000288805">
    <property type="component" value="Unassembled WGS sequence"/>
</dbReference>
<dbReference type="GO" id="GO:0003729">
    <property type="term" value="F:mRNA binding"/>
    <property type="evidence" value="ECO:0007669"/>
    <property type="project" value="InterPro"/>
</dbReference>
<gene>
    <name evidence="3" type="ORF">CK203_084342</name>
</gene>
<feature type="compositionally biased region" description="Low complexity" evidence="1">
    <location>
        <begin position="40"/>
        <end position="61"/>
    </location>
</feature>
<dbReference type="PANTHER" id="PTHR46837">
    <property type="entry name" value="PROTEIN MLN51 HOMOLOG"/>
    <property type="match status" value="1"/>
</dbReference>
<organism evidence="3 4">
    <name type="scientific">Vitis vinifera</name>
    <name type="common">Grape</name>
    <dbReference type="NCBI Taxonomy" id="29760"/>
    <lineage>
        <taxon>Eukaryota</taxon>
        <taxon>Viridiplantae</taxon>
        <taxon>Streptophyta</taxon>
        <taxon>Embryophyta</taxon>
        <taxon>Tracheophyta</taxon>
        <taxon>Spermatophyta</taxon>
        <taxon>Magnoliopsida</taxon>
        <taxon>eudicotyledons</taxon>
        <taxon>Gunneridae</taxon>
        <taxon>Pentapetalae</taxon>
        <taxon>rosids</taxon>
        <taxon>Vitales</taxon>
        <taxon>Vitaceae</taxon>
        <taxon>Viteae</taxon>
        <taxon>Vitis</taxon>
    </lineage>
</organism>
<keyword evidence="2" id="KW-0732">Signal</keyword>
<dbReference type="GO" id="GO:0006397">
    <property type="term" value="P:mRNA processing"/>
    <property type="evidence" value="ECO:0007669"/>
    <property type="project" value="InterPro"/>
</dbReference>
<dbReference type="EMBL" id="QGNW01001657">
    <property type="protein sequence ID" value="RVW34091.1"/>
    <property type="molecule type" value="Genomic_DNA"/>
</dbReference>
<dbReference type="InterPro" id="IPR044796">
    <property type="entry name" value="MLN51_plant"/>
</dbReference>
<name>A0A438DF89_VITVI</name>